<feature type="transmembrane region" description="Helical" evidence="1">
    <location>
        <begin position="101"/>
        <end position="120"/>
    </location>
</feature>
<keyword evidence="3" id="KW-1185">Reference proteome</keyword>
<feature type="transmembrane region" description="Helical" evidence="1">
    <location>
        <begin position="42"/>
        <end position="61"/>
    </location>
</feature>
<keyword evidence="1" id="KW-0472">Membrane</keyword>
<gene>
    <name evidence="2" type="ORF">CYLTODRAFT_279937</name>
</gene>
<dbReference type="AlphaFoldDB" id="A0A0D7BC72"/>
<protein>
    <submittedName>
        <fullName evidence="2">Uncharacterized protein</fullName>
    </submittedName>
</protein>
<sequence>MGLVCIFATQATAFSACISSFATFVLRIVTKRRQSRYHHPRRITLCLPTFMALCLVLRDVYSALGYHSTVLENSLTATKTLPLPPSVPIEGDHVPMSVTGILLGAAIVSLYAVLVAKGFVADHTRTLRSTFSFTDAFLTIVVRPVTRKIYRFAWRTVTRLVTGRPIQLWVFRSPINRKDMAQNAVRAMGNVVYAAVSLIVPNCMPLTYAPLMAVYEPLIKPLVPLPLLSLLSPVLDRIDVRDIVYDALIKQTLLFI</sequence>
<name>A0A0D7BC72_9AGAR</name>
<evidence type="ECO:0000256" key="1">
    <source>
        <dbReference type="SAM" id="Phobius"/>
    </source>
</evidence>
<dbReference type="EMBL" id="KN880516">
    <property type="protein sequence ID" value="KIY67835.1"/>
    <property type="molecule type" value="Genomic_DNA"/>
</dbReference>
<evidence type="ECO:0000313" key="3">
    <source>
        <dbReference type="Proteomes" id="UP000054007"/>
    </source>
</evidence>
<organism evidence="2 3">
    <name type="scientific">Cylindrobasidium torrendii FP15055 ss-10</name>
    <dbReference type="NCBI Taxonomy" id="1314674"/>
    <lineage>
        <taxon>Eukaryota</taxon>
        <taxon>Fungi</taxon>
        <taxon>Dikarya</taxon>
        <taxon>Basidiomycota</taxon>
        <taxon>Agaricomycotina</taxon>
        <taxon>Agaricomycetes</taxon>
        <taxon>Agaricomycetidae</taxon>
        <taxon>Agaricales</taxon>
        <taxon>Marasmiineae</taxon>
        <taxon>Physalacriaceae</taxon>
        <taxon>Cylindrobasidium</taxon>
    </lineage>
</organism>
<dbReference type="Proteomes" id="UP000054007">
    <property type="component" value="Unassembled WGS sequence"/>
</dbReference>
<proteinExistence type="predicted"/>
<reference evidence="2 3" key="1">
    <citation type="journal article" date="2015" name="Fungal Genet. Biol.">
        <title>Evolution of novel wood decay mechanisms in Agaricales revealed by the genome sequences of Fistulina hepatica and Cylindrobasidium torrendii.</title>
        <authorList>
            <person name="Floudas D."/>
            <person name="Held B.W."/>
            <person name="Riley R."/>
            <person name="Nagy L.G."/>
            <person name="Koehler G."/>
            <person name="Ransdell A.S."/>
            <person name="Younus H."/>
            <person name="Chow J."/>
            <person name="Chiniquy J."/>
            <person name="Lipzen A."/>
            <person name="Tritt A."/>
            <person name="Sun H."/>
            <person name="Haridas S."/>
            <person name="LaButti K."/>
            <person name="Ohm R.A."/>
            <person name="Kues U."/>
            <person name="Blanchette R.A."/>
            <person name="Grigoriev I.V."/>
            <person name="Minto R.E."/>
            <person name="Hibbett D.S."/>
        </authorList>
    </citation>
    <scope>NUCLEOTIDE SEQUENCE [LARGE SCALE GENOMIC DNA]</scope>
    <source>
        <strain evidence="2 3">FP15055 ss-10</strain>
    </source>
</reference>
<accession>A0A0D7BC72</accession>
<keyword evidence="1" id="KW-1133">Transmembrane helix</keyword>
<feature type="transmembrane region" description="Helical" evidence="1">
    <location>
        <begin position="6"/>
        <end position="30"/>
    </location>
</feature>
<evidence type="ECO:0000313" key="2">
    <source>
        <dbReference type="EMBL" id="KIY67835.1"/>
    </source>
</evidence>
<keyword evidence="1" id="KW-0812">Transmembrane</keyword>